<evidence type="ECO:0000313" key="3">
    <source>
        <dbReference type="EMBL" id="CUR51264.1"/>
    </source>
</evidence>
<dbReference type="InterPro" id="IPR018445">
    <property type="entry name" value="Put_Phosphate_transp_reg"/>
</dbReference>
<reference evidence="4" key="1">
    <citation type="submission" date="2015-10" db="EMBL/GenBank/DDBJ databases">
        <authorList>
            <person name="Lehtovirta-Morley L.E."/>
            <person name="Vieille C."/>
        </authorList>
    </citation>
    <scope>NUCLEOTIDE SEQUENCE [LARGE SCALE GENOMIC DNA]</scope>
</reference>
<gene>
    <name evidence="3" type="ORF">NDEV_0499</name>
</gene>
<proteinExistence type="inferred from homology"/>
<accession>A0A128A1N0</accession>
<organism evidence="3 4">
    <name type="scientific">Nitrosotalea devaniterrae</name>
    <dbReference type="NCBI Taxonomy" id="1078905"/>
    <lineage>
        <taxon>Archaea</taxon>
        <taxon>Nitrososphaerota</taxon>
        <taxon>Nitrososphaeria</taxon>
        <taxon>Nitrosotaleales</taxon>
        <taxon>Nitrosotaleaceae</taxon>
        <taxon>Nitrosotalea</taxon>
    </lineage>
</organism>
<dbReference type="PANTHER" id="PTHR37298">
    <property type="entry name" value="UPF0111 PROTEIN YKAA"/>
    <property type="match status" value="1"/>
</dbReference>
<dbReference type="EMBL" id="LN890280">
    <property type="protein sequence ID" value="CUR51264.1"/>
    <property type="molecule type" value="Genomic_DNA"/>
</dbReference>
<dbReference type="Proteomes" id="UP000196239">
    <property type="component" value="Chromosome 1"/>
</dbReference>
<dbReference type="Pfam" id="PF01865">
    <property type="entry name" value="PhoU_div"/>
    <property type="match status" value="1"/>
</dbReference>
<evidence type="ECO:0000313" key="4">
    <source>
        <dbReference type="Proteomes" id="UP000196239"/>
    </source>
</evidence>
<name>A0A128A1N0_9ARCH</name>
<comment type="similarity">
    <text evidence="1">Belongs to the UPF0111 family.</text>
</comment>
<dbReference type="SUPFAM" id="SSF109755">
    <property type="entry name" value="PhoU-like"/>
    <property type="match status" value="1"/>
</dbReference>
<protein>
    <submittedName>
        <fullName evidence="3">Pit accessory protein</fullName>
    </submittedName>
</protein>
<dbReference type="AlphaFoldDB" id="A0A128A1N0"/>
<keyword evidence="2" id="KW-0175">Coiled coil</keyword>
<dbReference type="Gene3D" id="1.20.58.220">
    <property type="entry name" value="Phosphate transport system protein phou homolog 2, domain 2"/>
    <property type="match status" value="1"/>
</dbReference>
<keyword evidence="4" id="KW-1185">Reference proteome</keyword>
<dbReference type="InterPro" id="IPR052912">
    <property type="entry name" value="UPF0111_domain"/>
</dbReference>
<sequence length="210" mass="24268">MAQWMSWIKSNDKEIISILNDLANKAEESAKLLVDLFTHFEKLNENHDQIEKLEKEADKLTHSIFEELNKTFITPLDREDISRIASKTDDIIDFIDGIVGRIIGFKIKSCPPHMLEMAIEIHNSTKEINLMITRLNKVKADKSLIEHCRAINEQEHRVDAIYRKAIGELFETTDVINIIKMKDTYEALEHASDRCLDVADSIEDIVLKYT</sequence>
<dbReference type="InterPro" id="IPR038078">
    <property type="entry name" value="PhoU-like_sf"/>
</dbReference>
<evidence type="ECO:0000256" key="1">
    <source>
        <dbReference type="ARBA" id="ARBA00008591"/>
    </source>
</evidence>
<dbReference type="PANTHER" id="PTHR37298:SF1">
    <property type="entry name" value="UPF0111 PROTEIN YKAA"/>
    <property type="match status" value="1"/>
</dbReference>
<evidence type="ECO:0000256" key="2">
    <source>
        <dbReference type="SAM" id="Coils"/>
    </source>
</evidence>
<dbReference type="KEGG" id="ndv:NDEV_0499"/>
<feature type="coiled-coil region" evidence="2">
    <location>
        <begin position="40"/>
        <end position="70"/>
    </location>
</feature>